<keyword evidence="3" id="KW-1185">Reference proteome</keyword>
<gene>
    <name evidence="2" type="ORF">HDU87_007781</name>
</gene>
<dbReference type="AlphaFoldDB" id="A0AAD5XPM7"/>
<organism evidence="2 3">
    <name type="scientific">Geranomyces variabilis</name>
    <dbReference type="NCBI Taxonomy" id="109894"/>
    <lineage>
        <taxon>Eukaryota</taxon>
        <taxon>Fungi</taxon>
        <taxon>Fungi incertae sedis</taxon>
        <taxon>Chytridiomycota</taxon>
        <taxon>Chytridiomycota incertae sedis</taxon>
        <taxon>Chytridiomycetes</taxon>
        <taxon>Spizellomycetales</taxon>
        <taxon>Powellomycetaceae</taxon>
        <taxon>Geranomyces</taxon>
    </lineage>
</organism>
<protein>
    <submittedName>
        <fullName evidence="2">Uncharacterized protein</fullName>
    </submittedName>
</protein>
<evidence type="ECO:0000313" key="2">
    <source>
        <dbReference type="EMBL" id="KAJ3172857.1"/>
    </source>
</evidence>
<sequence>MSSTDKLNLVDLPYDIICEIADWLPNAANVVVLSQVHPRFHRHGDLAAHVLRKFNPAKMDIFSIKRDFDVLERNECLIRRTPQQRALTTGITRTNTLEVGTTAAMFLRPLLGTVHWDRFEAPWAAILASYRAFLVAPNEILRCAQRLVKHKIDDSTAQILKHALSNVEWRGATFTGYKFDGKGGHMGPRRNAKWNGQCVIVKGKEEHIVSVRGDYDLQKTVDYTDTEGIILFVLGTDTDGLSLLTQPGYRQVVNLLGLTDPKAIEPRTLLPVLFVAAMGPVYYRALWYGLRRMHFSKLRELAGGGEMPAFSDESDLGHDFGARFNGDSPPLIDGNDTGDELDEHELNLVGCFY</sequence>
<reference evidence="2" key="1">
    <citation type="submission" date="2020-05" db="EMBL/GenBank/DDBJ databases">
        <title>Phylogenomic resolution of chytrid fungi.</title>
        <authorList>
            <person name="Stajich J.E."/>
            <person name="Amses K."/>
            <person name="Simmons R."/>
            <person name="Seto K."/>
            <person name="Myers J."/>
            <person name="Bonds A."/>
            <person name="Quandt C.A."/>
            <person name="Barry K."/>
            <person name="Liu P."/>
            <person name="Grigoriev I."/>
            <person name="Longcore J.E."/>
            <person name="James T.Y."/>
        </authorList>
    </citation>
    <scope>NUCLEOTIDE SEQUENCE</scope>
    <source>
        <strain evidence="2">JEL0379</strain>
    </source>
</reference>
<evidence type="ECO:0000313" key="3">
    <source>
        <dbReference type="Proteomes" id="UP001212152"/>
    </source>
</evidence>
<name>A0AAD5XPM7_9FUNG</name>
<proteinExistence type="predicted"/>
<keyword evidence="1" id="KW-0472">Membrane</keyword>
<accession>A0AAD5XPM7</accession>
<keyword evidence="1" id="KW-0812">Transmembrane</keyword>
<evidence type="ECO:0000256" key="1">
    <source>
        <dbReference type="SAM" id="Phobius"/>
    </source>
</evidence>
<feature type="transmembrane region" description="Helical" evidence="1">
    <location>
        <begin position="269"/>
        <end position="290"/>
    </location>
</feature>
<comment type="caution">
    <text evidence="2">The sequence shown here is derived from an EMBL/GenBank/DDBJ whole genome shotgun (WGS) entry which is preliminary data.</text>
</comment>
<keyword evidence="1" id="KW-1133">Transmembrane helix</keyword>
<dbReference type="Proteomes" id="UP001212152">
    <property type="component" value="Unassembled WGS sequence"/>
</dbReference>
<dbReference type="EMBL" id="JADGJQ010000074">
    <property type="protein sequence ID" value="KAJ3172857.1"/>
    <property type="molecule type" value="Genomic_DNA"/>
</dbReference>